<dbReference type="SUPFAM" id="SSF53098">
    <property type="entry name" value="Ribonuclease H-like"/>
    <property type="match status" value="1"/>
</dbReference>
<proteinExistence type="predicted"/>
<dbReference type="InterPro" id="IPR012337">
    <property type="entry name" value="RNaseH-like_sf"/>
</dbReference>
<dbReference type="AlphaFoldDB" id="A0A9D3UIM8"/>
<dbReference type="PANTHER" id="PTHR47723:SF19">
    <property type="entry name" value="POLYNUCLEOTIDYL TRANSFERASE, RIBONUCLEASE H-LIKE SUPERFAMILY PROTEIN"/>
    <property type="match status" value="1"/>
</dbReference>
<accession>A0A9D3UIM8</accession>
<dbReference type="EMBL" id="JAIQCV010000011">
    <property type="protein sequence ID" value="KAH1045985.1"/>
    <property type="molecule type" value="Genomic_DNA"/>
</dbReference>
<dbReference type="Pfam" id="PF13456">
    <property type="entry name" value="RVT_3"/>
    <property type="match status" value="1"/>
</dbReference>
<sequence length="123" mass="14071">MQLDLGFAAAEGVVRDKKGLWITGFHRFLGKCSAFNVELWGILEGLKLIQRLGYDHVIFHFDSLEIVKGIHEVSSNVSNSTLIRRIHRIMSQENHWSLQYIPKEQNQIADCLVKQALIEKGNL</sequence>
<dbReference type="OrthoDB" id="961708at2759"/>
<dbReference type="InterPro" id="IPR053151">
    <property type="entry name" value="RNase_H-like"/>
</dbReference>
<reference evidence="2 3" key="1">
    <citation type="journal article" date="2021" name="Plant Biotechnol. J.">
        <title>Multi-omics assisted identification of the key and species-specific regulatory components of drought-tolerant mechanisms in Gossypium stocksii.</title>
        <authorList>
            <person name="Yu D."/>
            <person name="Ke L."/>
            <person name="Zhang D."/>
            <person name="Wu Y."/>
            <person name="Sun Y."/>
            <person name="Mei J."/>
            <person name="Sun J."/>
            <person name="Sun Y."/>
        </authorList>
    </citation>
    <scope>NUCLEOTIDE SEQUENCE [LARGE SCALE GENOMIC DNA]</scope>
    <source>
        <strain evidence="3">cv. E1</strain>
        <tissue evidence="2">Leaf</tissue>
    </source>
</reference>
<protein>
    <recommendedName>
        <fullName evidence="1">RNase H type-1 domain-containing protein</fullName>
    </recommendedName>
</protein>
<evidence type="ECO:0000259" key="1">
    <source>
        <dbReference type="Pfam" id="PF13456"/>
    </source>
</evidence>
<evidence type="ECO:0000313" key="3">
    <source>
        <dbReference type="Proteomes" id="UP000828251"/>
    </source>
</evidence>
<keyword evidence="3" id="KW-1185">Reference proteome</keyword>
<comment type="caution">
    <text evidence="2">The sequence shown here is derived from an EMBL/GenBank/DDBJ whole genome shotgun (WGS) entry which is preliminary data.</text>
</comment>
<dbReference type="PANTHER" id="PTHR47723">
    <property type="entry name" value="OS05G0353850 PROTEIN"/>
    <property type="match status" value="1"/>
</dbReference>
<name>A0A9D3UIM8_9ROSI</name>
<dbReference type="InterPro" id="IPR036397">
    <property type="entry name" value="RNaseH_sf"/>
</dbReference>
<feature type="domain" description="RNase H type-1" evidence="1">
    <location>
        <begin position="8"/>
        <end position="116"/>
    </location>
</feature>
<dbReference type="GO" id="GO:0004523">
    <property type="term" value="F:RNA-DNA hybrid ribonuclease activity"/>
    <property type="evidence" value="ECO:0007669"/>
    <property type="project" value="InterPro"/>
</dbReference>
<dbReference type="InterPro" id="IPR002156">
    <property type="entry name" value="RNaseH_domain"/>
</dbReference>
<organism evidence="2 3">
    <name type="scientific">Gossypium stocksii</name>
    <dbReference type="NCBI Taxonomy" id="47602"/>
    <lineage>
        <taxon>Eukaryota</taxon>
        <taxon>Viridiplantae</taxon>
        <taxon>Streptophyta</taxon>
        <taxon>Embryophyta</taxon>
        <taxon>Tracheophyta</taxon>
        <taxon>Spermatophyta</taxon>
        <taxon>Magnoliopsida</taxon>
        <taxon>eudicotyledons</taxon>
        <taxon>Gunneridae</taxon>
        <taxon>Pentapetalae</taxon>
        <taxon>rosids</taxon>
        <taxon>malvids</taxon>
        <taxon>Malvales</taxon>
        <taxon>Malvaceae</taxon>
        <taxon>Malvoideae</taxon>
        <taxon>Gossypium</taxon>
    </lineage>
</organism>
<evidence type="ECO:0000313" key="2">
    <source>
        <dbReference type="EMBL" id="KAH1045985.1"/>
    </source>
</evidence>
<gene>
    <name evidence="2" type="ORF">J1N35_036769</name>
</gene>
<dbReference type="Gene3D" id="3.30.420.10">
    <property type="entry name" value="Ribonuclease H-like superfamily/Ribonuclease H"/>
    <property type="match status" value="1"/>
</dbReference>
<dbReference type="GO" id="GO:0003676">
    <property type="term" value="F:nucleic acid binding"/>
    <property type="evidence" value="ECO:0007669"/>
    <property type="project" value="InterPro"/>
</dbReference>
<dbReference type="CDD" id="cd06222">
    <property type="entry name" value="RNase_H_like"/>
    <property type="match status" value="1"/>
</dbReference>
<dbReference type="InterPro" id="IPR044730">
    <property type="entry name" value="RNase_H-like_dom_plant"/>
</dbReference>
<dbReference type="Proteomes" id="UP000828251">
    <property type="component" value="Unassembled WGS sequence"/>
</dbReference>